<protein>
    <submittedName>
        <fullName evidence="2">Uncharacterized protein</fullName>
    </submittedName>
</protein>
<dbReference type="AlphaFoldDB" id="A0A2N5V8A1"/>
<evidence type="ECO:0000313" key="2">
    <source>
        <dbReference type="EMBL" id="PLW46225.1"/>
    </source>
</evidence>
<name>A0A2N5V8A1_9BASI</name>
<proteinExistence type="predicted"/>
<sequence>MVQSQDISLAELHTIATNTAKRLCMTKDMKEGLDELYYKFQSNLHKLAIKNCVGPHFYQAHVREATQTRGGTGKTWKNFLKYDPQPKKLFAEFKKHEGRNKVSELWFSKDKLAKILYRNIDYLIGLHLSNADTINISQASGHASTSVSWFPQVNSCALASKVSQQKTLSLVTSWSLKMEDDLKASLC</sequence>
<dbReference type="Proteomes" id="UP000235392">
    <property type="component" value="Unassembled WGS sequence"/>
</dbReference>
<dbReference type="Proteomes" id="UP000235388">
    <property type="component" value="Unassembled WGS sequence"/>
</dbReference>
<comment type="caution">
    <text evidence="2">The sequence shown here is derived from an EMBL/GenBank/DDBJ whole genome shotgun (WGS) entry which is preliminary data.</text>
</comment>
<dbReference type="EMBL" id="PGCJ01000231">
    <property type="protein sequence ID" value="PLW36915.1"/>
    <property type="molecule type" value="Genomic_DNA"/>
</dbReference>
<evidence type="ECO:0000313" key="1">
    <source>
        <dbReference type="EMBL" id="PLW36915.1"/>
    </source>
</evidence>
<evidence type="ECO:0000313" key="4">
    <source>
        <dbReference type="Proteomes" id="UP000235392"/>
    </source>
</evidence>
<gene>
    <name evidence="1" type="ORF">PCANC_21215</name>
    <name evidence="2" type="ORF">PCASD_03728</name>
</gene>
<keyword evidence="3" id="KW-1185">Reference proteome</keyword>
<evidence type="ECO:0000313" key="3">
    <source>
        <dbReference type="Proteomes" id="UP000235388"/>
    </source>
</evidence>
<dbReference type="EMBL" id="PGCI01000041">
    <property type="protein sequence ID" value="PLW46225.1"/>
    <property type="molecule type" value="Genomic_DNA"/>
</dbReference>
<reference evidence="3 4" key="1">
    <citation type="submission" date="2017-11" db="EMBL/GenBank/DDBJ databases">
        <title>De novo assembly and phasing of dikaryotic genomes from two isolates of Puccinia coronata f. sp. avenae, the causal agent of oat crown rust.</title>
        <authorList>
            <person name="Miller M.E."/>
            <person name="Zhang Y."/>
            <person name="Omidvar V."/>
            <person name="Sperschneider J."/>
            <person name="Schwessinger B."/>
            <person name="Raley C."/>
            <person name="Palmer J.M."/>
            <person name="Garnica D."/>
            <person name="Upadhyaya N."/>
            <person name="Rathjen J."/>
            <person name="Taylor J.M."/>
            <person name="Park R.F."/>
            <person name="Dodds P.N."/>
            <person name="Hirsch C.D."/>
            <person name="Kianian S.F."/>
            <person name="Figueroa M."/>
        </authorList>
    </citation>
    <scope>NUCLEOTIDE SEQUENCE [LARGE SCALE GENOMIC DNA]</scope>
    <source>
        <strain evidence="1">12NC29</strain>
        <strain evidence="2">12SD80</strain>
    </source>
</reference>
<organism evidence="2 4">
    <name type="scientific">Puccinia coronata f. sp. avenae</name>
    <dbReference type="NCBI Taxonomy" id="200324"/>
    <lineage>
        <taxon>Eukaryota</taxon>
        <taxon>Fungi</taxon>
        <taxon>Dikarya</taxon>
        <taxon>Basidiomycota</taxon>
        <taxon>Pucciniomycotina</taxon>
        <taxon>Pucciniomycetes</taxon>
        <taxon>Pucciniales</taxon>
        <taxon>Pucciniaceae</taxon>
        <taxon>Puccinia</taxon>
    </lineage>
</organism>
<accession>A0A2N5V8A1</accession>